<name>A0A165JC71_XYLHT</name>
<dbReference type="AlphaFoldDB" id="A0A165JC71"/>
<evidence type="ECO:0000313" key="3">
    <source>
        <dbReference type="Proteomes" id="UP000076632"/>
    </source>
</evidence>
<feature type="transmembrane region" description="Helical" evidence="1">
    <location>
        <begin position="6"/>
        <end position="27"/>
    </location>
</feature>
<dbReference type="Proteomes" id="UP000076632">
    <property type="component" value="Unassembled WGS sequence"/>
</dbReference>
<dbReference type="RefSeq" id="XP_018191596.1">
    <property type="nucleotide sequence ID" value="XM_018336520.1"/>
</dbReference>
<keyword evidence="1" id="KW-1133">Transmembrane helix</keyword>
<organism evidence="2 3">
    <name type="scientific">Xylona heveae (strain CBS 132557 / TC161)</name>
    <dbReference type="NCBI Taxonomy" id="1328760"/>
    <lineage>
        <taxon>Eukaryota</taxon>
        <taxon>Fungi</taxon>
        <taxon>Dikarya</taxon>
        <taxon>Ascomycota</taxon>
        <taxon>Pezizomycotina</taxon>
        <taxon>Xylonomycetes</taxon>
        <taxon>Xylonales</taxon>
        <taxon>Xylonaceae</taxon>
        <taxon>Xylona</taxon>
    </lineage>
</organism>
<keyword evidence="1" id="KW-0472">Membrane</keyword>
<dbReference type="InParanoid" id="A0A165JC71"/>
<accession>A0A165JC71</accession>
<feature type="transmembrane region" description="Helical" evidence="1">
    <location>
        <begin position="64"/>
        <end position="82"/>
    </location>
</feature>
<sequence>MLEKGLAAYSIAPAIRISIAALLILGVTPRDISIFTQSMVFFPLVPRSHCSFFCLKSLSFLFHSYILIFSFSFFFSCVGLYLPSFLSRIRFMNLDQGWSRNWGRSRSWSWNSIDISGQGFRFSLYLAFFWWQKKI</sequence>
<protein>
    <submittedName>
        <fullName evidence="2">Uncharacterized protein</fullName>
    </submittedName>
</protein>
<keyword evidence="1" id="KW-0812">Transmembrane</keyword>
<keyword evidence="3" id="KW-1185">Reference proteome</keyword>
<dbReference type="GeneID" id="28901657"/>
<dbReference type="EMBL" id="KV407454">
    <property type="protein sequence ID" value="KZF26041.1"/>
    <property type="molecule type" value="Genomic_DNA"/>
</dbReference>
<proteinExistence type="predicted"/>
<reference evidence="2 3" key="1">
    <citation type="journal article" date="2016" name="Fungal Biol.">
        <title>The genome of Xylona heveae provides a window into fungal endophytism.</title>
        <authorList>
            <person name="Gazis R."/>
            <person name="Kuo A."/>
            <person name="Riley R."/>
            <person name="LaButti K."/>
            <person name="Lipzen A."/>
            <person name="Lin J."/>
            <person name="Amirebrahimi M."/>
            <person name="Hesse C.N."/>
            <person name="Spatafora J.W."/>
            <person name="Henrissat B."/>
            <person name="Hainaut M."/>
            <person name="Grigoriev I.V."/>
            <person name="Hibbett D.S."/>
        </authorList>
    </citation>
    <scope>NUCLEOTIDE SEQUENCE [LARGE SCALE GENOMIC DNA]</scope>
    <source>
        <strain evidence="2 3">TC161</strain>
    </source>
</reference>
<evidence type="ECO:0000256" key="1">
    <source>
        <dbReference type="SAM" id="Phobius"/>
    </source>
</evidence>
<gene>
    <name evidence="2" type="ORF">L228DRAFT_3581</name>
</gene>
<evidence type="ECO:0000313" key="2">
    <source>
        <dbReference type="EMBL" id="KZF26041.1"/>
    </source>
</evidence>